<organism evidence="2 3">
    <name type="scientific">Xenoophorus captivus</name>
    <dbReference type="NCBI Taxonomy" id="1517983"/>
    <lineage>
        <taxon>Eukaryota</taxon>
        <taxon>Metazoa</taxon>
        <taxon>Chordata</taxon>
        <taxon>Craniata</taxon>
        <taxon>Vertebrata</taxon>
        <taxon>Euteleostomi</taxon>
        <taxon>Actinopterygii</taxon>
        <taxon>Neopterygii</taxon>
        <taxon>Teleostei</taxon>
        <taxon>Neoteleostei</taxon>
        <taxon>Acanthomorphata</taxon>
        <taxon>Ovalentaria</taxon>
        <taxon>Atherinomorphae</taxon>
        <taxon>Cyprinodontiformes</taxon>
        <taxon>Goodeidae</taxon>
        <taxon>Xenoophorus</taxon>
    </lineage>
</organism>
<evidence type="ECO:0000256" key="1">
    <source>
        <dbReference type="SAM" id="MobiDB-lite"/>
    </source>
</evidence>
<dbReference type="EMBL" id="JAHRIN010063796">
    <property type="protein sequence ID" value="MEQ2213859.1"/>
    <property type="molecule type" value="Genomic_DNA"/>
</dbReference>
<comment type="caution">
    <text evidence="2">The sequence shown here is derived from an EMBL/GenBank/DDBJ whole genome shotgun (WGS) entry which is preliminary data.</text>
</comment>
<evidence type="ECO:0000313" key="3">
    <source>
        <dbReference type="Proteomes" id="UP001434883"/>
    </source>
</evidence>
<proteinExistence type="predicted"/>
<feature type="region of interest" description="Disordered" evidence="1">
    <location>
        <begin position="93"/>
        <end position="114"/>
    </location>
</feature>
<reference evidence="2 3" key="1">
    <citation type="submission" date="2021-06" db="EMBL/GenBank/DDBJ databases">
        <authorList>
            <person name="Palmer J.M."/>
        </authorList>
    </citation>
    <scope>NUCLEOTIDE SEQUENCE [LARGE SCALE GENOMIC DNA]</scope>
    <source>
        <strain evidence="2 3">XC_2019</strain>
        <tissue evidence="2">Muscle</tissue>
    </source>
</reference>
<accession>A0ABV0RZY1</accession>
<feature type="non-terminal residue" evidence="2">
    <location>
        <position position="1"/>
    </location>
</feature>
<keyword evidence="3" id="KW-1185">Reference proteome</keyword>
<evidence type="ECO:0000313" key="2">
    <source>
        <dbReference type="EMBL" id="MEQ2213859.1"/>
    </source>
</evidence>
<sequence>VGSLPAGHQLAPGRAAERLNVVILQLDSLRRQPVQIRGFDLGAMVPNIPKALIIHQDEDDMRLGGRLLELISPVTQRGPPVFPRHVLDAPCRRDDEAEEESHRRPPEEHASARLGTAAEVICAHVPGETAALGDRVRNAFAQTHGPHSISLLHQRSNTSSMLSSN</sequence>
<protein>
    <submittedName>
        <fullName evidence="2">Uncharacterized protein</fullName>
    </submittedName>
</protein>
<dbReference type="Proteomes" id="UP001434883">
    <property type="component" value="Unassembled WGS sequence"/>
</dbReference>
<gene>
    <name evidence="2" type="ORF">XENOCAPTIV_022356</name>
</gene>
<name>A0ABV0RZY1_9TELE</name>
<feature type="compositionally biased region" description="Basic and acidic residues" evidence="1">
    <location>
        <begin position="93"/>
        <end position="111"/>
    </location>
</feature>